<evidence type="ECO:0000313" key="4">
    <source>
        <dbReference type="EMBL" id="KEQ27087.1"/>
    </source>
</evidence>
<gene>
    <name evidence="4" type="ORF">ET33_24705</name>
</gene>
<dbReference type="EMBL" id="JNVM01000004">
    <property type="protein sequence ID" value="KEQ27087.1"/>
    <property type="molecule type" value="Genomic_DNA"/>
</dbReference>
<dbReference type="PANTHER" id="PTHR46211">
    <property type="entry name" value="GLYCEROPHOSPHORYL DIESTER PHOSPHODIESTERASE"/>
    <property type="match status" value="1"/>
</dbReference>
<sequence length="272" mass="30516">MQKFMLVLAVVFAVNFTATGSTPATRADNSGLVTAHRGSSHTAPENTASSIRQAIKDGAGYAELDVQETVDGVIVLMHDDSAKRTTGINKPMWEIPYGELRQASAGDWFHPQFRQERVPTLEEIIEIAQGKIKLNIELKNNGHQKRLAEETVNIIERRKFTADCTVTSFDPALLRKVKQLNASIRTGLIIGQKSANREALFTDRNYEVLSAAYPLVDEEFMRLAAQHRKQVFVWTVNDIKTMNRMLKLGVDSIITNEPAQLVELLRQRRAKS</sequence>
<proteinExistence type="predicted"/>
<feature type="chain" id="PRO_5039439741" evidence="2">
    <location>
        <begin position="21"/>
        <end position="272"/>
    </location>
</feature>
<evidence type="ECO:0000313" key="5">
    <source>
        <dbReference type="Proteomes" id="UP000028123"/>
    </source>
</evidence>
<dbReference type="SUPFAM" id="SSF51695">
    <property type="entry name" value="PLC-like phosphodiesterases"/>
    <property type="match status" value="1"/>
</dbReference>
<dbReference type="AlphaFoldDB" id="A0A081P8R4"/>
<feature type="domain" description="GP-PDE" evidence="3">
    <location>
        <begin position="31"/>
        <end position="265"/>
    </location>
</feature>
<name>A0A081P8R4_9BACL</name>
<dbReference type="PROSITE" id="PS51704">
    <property type="entry name" value="GP_PDE"/>
    <property type="match status" value="1"/>
</dbReference>
<dbReference type="RefSeq" id="WP_036676944.1">
    <property type="nucleotide sequence ID" value="NZ_JNVM01000004.1"/>
</dbReference>
<dbReference type="InterPro" id="IPR030395">
    <property type="entry name" value="GP_PDE_dom"/>
</dbReference>
<dbReference type="Proteomes" id="UP000028123">
    <property type="component" value="Unassembled WGS sequence"/>
</dbReference>
<dbReference type="Gene3D" id="3.20.20.190">
    <property type="entry name" value="Phosphatidylinositol (PI) phosphodiesterase"/>
    <property type="match status" value="1"/>
</dbReference>
<evidence type="ECO:0000256" key="1">
    <source>
        <dbReference type="SAM" id="MobiDB-lite"/>
    </source>
</evidence>
<dbReference type="Pfam" id="PF03009">
    <property type="entry name" value="GDPD"/>
    <property type="match status" value="1"/>
</dbReference>
<dbReference type="OrthoDB" id="384721at2"/>
<evidence type="ECO:0000256" key="2">
    <source>
        <dbReference type="SAM" id="SignalP"/>
    </source>
</evidence>
<feature type="region of interest" description="Disordered" evidence="1">
    <location>
        <begin position="25"/>
        <end position="47"/>
    </location>
</feature>
<feature type="signal peptide" evidence="2">
    <location>
        <begin position="1"/>
        <end position="20"/>
    </location>
</feature>
<dbReference type="PANTHER" id="PTHR46211:SF8">
    <property type="entry name" value="PHOSPHODIESTERASE"/>
    <property type="match status" value="1"/>
</dbReference>
<dbReference type="GO" id="GO:0008081">
    <property type="term" value="F:phosphoric diester hydrolase activity"/>
    <property type="evidence" value="ECO:0007669"/>
    <property type="project" value="InterPro"/>
</dbReference>
<keyword evidence="5" id="KW-1185">Reference proteome</keyword>
<protein>
    <submittedName>
        <fullName evidence="4">Glycerophosphodiester phosphodiesterase</fullName>
    </submittedName>
</protein>
<dbReference type="GO" id="GO:0006629">
    <property type="term" value="P:lipid metabolic process"/>
    <property type="evidence" value="ECO:0007669"/>
    <property type="project" value="InterPro"/>
</dbReference>
<organism evidence="4 5">
    <name type="scientific">Paenibacillus tyrfis</name>
    <dbReference type="NCBI Taxonomy" id="1501230"/>
    <lineage>
        <taxon>Bacteria</taxon>
        <taxon>Bacillati</taxon>
        <taxon>Bacillota</taxon>
        <taxon>Bacilli</taxon>
        <taxon>Bacillales</taxon>
        <taxon>Paenibacillaceae</taxon>
        <taxon>Paenibacillus</taxon>
    </lineage>
</organism>
<accession>A0A081P8R4</accession>
<evidence type="ECO:0000259" key="3">
    <source>
        <dbReference type="PROSITE" id="PS51704"/>
    </source>
</evidence>
<dbReference type="InterPro" id="IPR017946">
    <property type="entry name" value="PLC-like_Pdiesterase_TIM-brl"/>
</dbReference>
<reference evidence="4 5" key="1">
    <citation type="submission" date="2014-06" db="EMBL/GenBank/DDBJ databases">
        <title>Draft genome sequence of Paenibacillus sp. MSt1.</title>
        <authorList>
            <person name="Aw Y.K."/>
            <person name="Ong K.S."/>
            <person name="Gan H.M."/>
            <person name="Lee S.M."/>
        </authorList>
    </citation>
    <scope>NUCLEOTIDE SEQUENCE [LARGE SCALE GENOMIC DNA]</scope>
    <source>
        <strain evidence="4 5">MSt1</strain>
    </source>
</reference>
<comment type="caution">
    <text evidence="4">The sequence shown here is derived from an EMBL/GenBank/DDBJ whole genome shotgun (WGS) entry which is preliminary data.</text>
</comment>
<dbReference type="eggNOG" id="COG0584">
    <property type="taxonomic scope" value="Bacteria"/>
</dbReference>
<keyword evidence="2" id="KW-0732">Signal</keyword>